<dbReference type="InterPro" id="IPR019024">
    <property type="entry name" value="RNase_H2_suB_wHTH"/>
</dbReference>
<feature type="domain" description="Ribonuclease H2 subunit B wHTH" evidence="4">
    <location>
        <begin position="109"/>
        <end position="194"/>
    </location>
</feature>
<dbReference type="Gene3D" id="1.10.20.120">
    <property type="match status" value="1"/>
</dbReference>
<protein>
    <recommendedName>
        <fullName evidence="4">Ribonuclease H2 subunit B wHTH domain-containing protein</fullName>
    </recommendedName>
</protein>
<dbReference type="AlphaFoldDB" id="A0A8S1EW84"/>
<dbReference type="Proteomes" id="UP000494206">
    <property type="component" value="Unassembled WGS sequence"/>
</dbReference>
<evidence type="ECO:0000259" key="4">
    <source>
        <dbReference type="Pfam" id="PF09468"/>
    </source>
</evidence>
<dbReference type="EMBL" id="CADEPM010000005">
    <property type="protein sequence ID" value="CAB3405711.1"/>
    <property type="molecule type" value="Genomic_DNA"/>
</dbReference>
<dbReference type="GO" id="GO:0006401">
    <property type="term" value="P:RNA catabolic process"/>
    <property type="evidence" value="ECO:0007669"/>
    <property type="project" value="TreeGrafter"/>
</dbReference>
<reference evidence="5 6" key="1">
    <citation type="submission" date="2020-04" db="EMBL/GenBank/DDBJ databases">
        <authorList>
            <person name="Laetsch R D."/>
            <person name="Stevens L."/>
            <person name="Kumar S."/>
            <person name="Blaxter L. M."/>
        </authorList>
    </citation>
    <scope>NUCLEOTIDE SEQUENCE [LARGE SCALE GENOMIC DNA]</scope>
</reference>
<accession>A0A8S1EW84</accession>
<feature type="compositionally biased region" description="Basic and acidic residues" evidence="3">
    <location>
        <begin position="8"/>
        <end position="27"/>
    </location>
</feature>
<dbReference type="PANTHER" id="PTHR13383">
    <property type="entry name" value="RIBONUCLEASE H2 SUBUNIT B"/>
    <property type="match status" value="1"/>
</dbReference>
<comment type="subunit">
    <text evidence="2">The RNase H2 complex is a heterotrimer composed of the catalytic subunit RNASEH2A and the non-catalytic subunits RNASEH2B and RNASEH2C.</text>
</comment>
<dbReference type="InterPro" id="IPR013219">
    <property type="entry name" value="Ribosomal_mS33"/>
</dbReference>
<gene>
    <name evidence="5" type="ORF">CBOVIS_LOCUS7875</name>
</gene>
<dbReference type="PANTHER" id="PTHR13383:SF11">
    <property type="entry name" value="RIBONUCLEASE H2 SUBUNIT B"/>
    <property type="match status" value="1"/>
</dbReference>
<evidence type="ECO:0000313" key="5">
    <source>
        <dbReference type="EMBL" id="CAB3405711.1"/>
    </source>
</evidence>
<feature type="region of interest" description="Disordered" evidence="3">
    <location>
        <begin position="1"/>
        <end position="33"/>
    </location>
</feature>
<comment type="similarity">
    <text evidence="1">Belongs to the RNase H2 subunit B family.</text>
</comment>
<dbReference type="InterPro" id="IPR040456">
    <property type="entry name" value="RNase_H2_suB"/>
</dbReference>
<keyword evidence="6" id="KW-1185">Reference proteome</keyword>
<dbReference type="Pfam" id="PF08293">
    <property type="entry name" value="MRP-S33"/>
    <property type="match status" value="1"/>
</dbReference>
<dbReference type="Pfam" id="PF09468">
    <property type="entry name" value="RNase_H2-Ydr279"/>
    <property type="match status" value="1"/>
</dbReference>
<evidence type="ECO:0000313" key="6">
    <source>
        <dbReference type="Proteomes" id="UP000494206"/>
    </source>
</evidence>
<proteinExistence type="inferred from homology"/>
<dbReference type="GO" id="GO:0005654">
    <property type="term" value="C:nucleoplasm"/>
    <property type="evidence" value="ECO:0007669"/>
    <property type="project" value="TreeGrafter"/>
</dbReference>
<sequence>MPPKTRKTKIENSEDSENSHDIPDLKPEPLPTSDDSYKRKIVIGKENCIANSQIIKLRHPKEGFALFRIGEDIFDEVLAVDDGNRSWFYGNSVIGDGSVQLFAPFNPIFVVLPYLIKNKERFMEIEDVLCDDQVEAIKELWNHKKLLDALKNVADVKDVCDSKVVRINEEKLLKWIRGKFEILKNQLSDDVHKSLLENDEAFERYVFSFLSDYLCPEICVMARNSLNIKEAPVSENIDMSMKRKLMDEDDEIPKTVAKVKRNMASRIAASRIIHAGRGIGQPTAFGKRMERLSNRVWGEVVMPTDTKSLKVVRVMSAEPYETKEQLSPEYYPNLPMFHYLTKMLRFHGLFFDDHVIFREVQDNLKIIRGKVVRPPIGQGKRAQLRGKK</sequence>
<name>A0A8S1EW84_9PELO</name>
<comment type="caution">
    <text evidence="5">The sequence shown here is derived from an EMBL/GenBank/DDBJ whole genome shotgun (WGS) entry which is preliminary data.</text>
</comment>
<organism evidence="5 6">
    <name type="scientific">Caenorhabditis bovis</name>
    <dbReference type="NCBI Taxonomy" id="2654633"/>
    <lineage>
        <taxon>Eukaryota</taxon>
        <taxon>Metazoa</taxon>
        <taxon>Ecdysozoa</taxon>
        <taxon>Nematoda</taxon>
        <taxon>Chromadorea</taxon>
        <taxon>Rhabditida</taxon>
        <taxon>Rhabditina</taxon>
        <taxon>Rhabditomorpha</taxon>
        <taxon>Rhabditoidea</taxon>
        <taxon>Rhabditidae</taxon>
        <taxon>Peloderinae</taxon>
        <taxon>Caenorhabditis</taxon>
    </lineage>
</organism>
<evidence type="ECO:0000256" key="1">
    <source>
        <dbReference type="ARBA" id="ARBA00009823"/>
    </source>
</evidence>
<dbReference type="GO" id="GO:0032299">
    <property type="term" value="C:ribonuclease H2 complex"/>
    <property type="evidence" value="ECO:0007669"/>
    <property type="project" value="InterPro"/>
</dbReference>
<evidence type="ECO:0000256" key="3">
    <source>
        <dbReference type="SAM" id="MobiDB-lite"/>
    </source>
</evidence>
<dbReference type="Gene3D" id="2.20.25.530">
    <property type="match status" value="1"/>
</dbReference>
<evidence type="ECO:0000256" key="2">
    <source>
        <dbReference type="ARBA" id="ARBA00011277"/>
    </source>
</evidence>
<dbReference type="OrthoDB" id="5848737at2759"/>